<keyword evidence="2" id="KW-1185">Reference proteome</keyword>
<evidence type="ECO:0000313" key="2">
    <source>
        <dbReference type="Proteomes" id="UP001277972"/>
    </source>
</evidence>
<comment type="caution">
    <text evidence="1">The sequence shown here is derived from an EMBL/GenBank/DDBJ whole genome shotgun (WGS) entry which is preliminary data.</text>
</comment>
<proteinExistence type="predicted"/>
<sequence>MKRVIIVDDEVQVRKGLHWKVDWEEEGFQIVNEAENGEEALLLMDNNQIDLVLTDVRMPVMDGIELAKKCKEYNRRMKVIILSGFSDFEYVKNSMKEGVKDYLLKPVDPEELQAVLRRMKKEMDDDRKQQLEIEKVRSLARNQLHEVQEQYLLHLVKGEWFQHHIIEDRLKQLKLHSLLQENVKAQFITVEVRDLNEDTDRAKQLQLAFQMLCKEMVENQDGVFAFYDPNYANMMQLLRLVDKSSNPSFLVKSIQHYVRSLLRLEAVIGIGDEVTGLPNFKVGYISSLLSWSQSQVGNCSQMSGEAVKKESITDFSPELERKIINAIEQSDLTQFRAELEWLLGDMNKQSVLSFSLIANRILFSLSAIVKRYSVETAETQRFIWKVQQAIWELNAQKQVIDYLSQLASIIMEKVNNTRVSDGKFIVDGVKRYIDQHYGSDITLSHLSELFYINSAYLSEIFKLQTGQNFSEYLVARRIVEAKKFLTDQHLKIIDVANLVGFSNSAYFGTVFKKRVGQTPVEYRKAIAVSDLK</sequence>
<evidence type="ECO:0000313" key="1">
    <source>
        <dbReference type="EMBL" id="MDX8045526.1"/>
    </source>
</evidence>
<name>A0ACC6M3R6_9BACI</name>
<organism evidence="1 2">
    <name type="scientific">Gracilibacillus pellucidus</name>
    <dbReference type="NCBI Taxonomy" id="3095368"/>
    <lineage>
        <taxon>Bacteria</taxon>
        <taxon>Bacillati</taxon>
        <taxon>Bacillota</taxon>
        <taxon>Bacilli</taxon>
        <taxon>Bacillales</taxon>
        <taxon>Bacillaceae</taxon>
        <taxon>Gracilibacillus</taxon>
    </lineage>
</organism>
<accession>A0ACC6M3R6</accession>
<dbReference type="Proteomes" id="UP001277972">
    <property type="component" value="Unassembled WGS sequence"/>
</dbReference>
<reference evidence="1" key="1">
    <citation type="submission" date="2023-11" db="EMBL/GenBank/DDBJ databases">
        <title>Gracilibacillus pellucida a moderately halophilic bacterium isolated from saline soil in Xinjiang province.</title>
        <authorList>
            <person name="Zhang Z."/>
            <person name="Tan F."/>
            <person name="Wang Y."/>
            <person name="Xia M."/>
        </authorList>
    </citation>
    <scope>NUCLEOTIDE SEQUENCE</scope>
    <source>
        <strain evidence="1">S3-1-1</strain>
    </source>
</reference>
<protein>
    <submittedName>
        <fullName evidence="1">Response regulator</fullName>
    </submittedName>
</protein>
<gene>
    <name evidence="1" type="ORF">SH601_05955</name>
</gene>
<dbReference type="EMBL" id="JAWZSR010000003">
    <property type="protein sequence ID" value="MDX8045526.1"/>
    <property type="molecule type" value="Genomic_DNA"/>
</dbReference>